<keyword evidence="1" id="KW-0812">Transmembrane</keyword>
<dbReference type="AlphaFoldDB" id="A0A7C4U131"/>
<keyword evidence="1" id="KW-1133">Transmembrane helix</keyword>
<organism evidence="3">
    <name type="scientific">Caldisericum exile</name>
    <dbReference type="NCBI Taxonomy" id="693075"/>
    <lineage>
        <taxon>Bacteria</taxon>
        <taxon>Pseudomonadati</taxon>
        <taxon>Caldisericota/Cryosericota group</taxon>
        <taxon>Caldisericota</taxon>
        <taxon>Caldisericia</taxon>
        <taxon>Caldisericales</taxon>
        <taxon>Caldisericaceae</taxon>
        <taxon>Caldisericum</taxon>
    </lineage>
</organism>
<gene>
    <name evidence="3" type="ORF">ENV82_03545</name>
</gene>
<feature type="chain" id="PRO_5027944563" evidence="2">
    <location>
        <begin position="23"/>
        <end position="920"/>
    </location>
</feature>
<keyword evidence="1" id="KW-0472">Membrane</keyword>
<feature type="transmembrane region" description="Helical" evidence="1">
    <location>
        <begin position="564"/>
        <end position="582"/>
    </location>
</feature>
<evidence type="ECO:0000256" key="1">
    <source>
        <dbReference type="SAM" id="Phobius"/>
    </source>
</evidence>
<comment type="caution">
    <text evidence="3">The sequence shown here is derived from an EMBL/GenBank/DDBJ whole genome shotgun (WGS) entry which is preliminary data.</text>
</comment>
<name>A0A7C4U131_9BACT</name>
<proteinExistence type="predicted"/>
<reference evidence="3" key="1">
    <citation type="journal article" date="2020" name="mSystems">
        <title>Genome- and Community-Level Interaction Insights into Carbon Utilization and Element Cycling Functions of Hydrothermarchaeota in Hydrothermal Sediment.</title>
        <authorList>
            <person name="Zhou Z."/>
            <person name="Liu Y."/>
            <person name="Xu W."/>
            <person name="Pan J."/>
            <person name="Luo Z.H."/>
            <person name="Li M."/>
        </authorList>
    </citation>
    <scope>NUCLEOTIDE SEQUENCE [LARGE SCALE GENOMIC DNA]</scope>
    <source>
        <strain evidence="3">SpSt-794</strain>
    </source>
</reference>
<dbReference type="EMBL" id="DTHV01000112">
    <property type="protein sequence ID" value="HGW60487.1"/>
    <property type="molecule type" value="Genomic_DNA"/>
</dbReference>
<evidence type="ECO:0000256" key="2">
    <source>
        <dbReference type="SAM" id="SignalP"/>
    </source>
</evidence>
<keyword evidence="2" id="KW-0732">Signal</keyword>
<feature type="signal peptide" evidence="2">
    <location>
        <begin position="1"/>
        <end position="22"/>
    </location>
</feature>
<evidence type="ECO:0000313" key="3">
    <source>
        <dbReference type="EMBL" id="HGW60487.1"/>
    </source>
</evidence>
<protein>
    <submittedName>
        <fullName evidence="3">Uncharacterized protein</fullName>
    </submittedName>
</protein>
<accession>A0A7C4U131</accession>
<sequence length="920" mass="103702">MKKFLVLCVVLVLLTSVVRVDAATSQVVEVENLLEVPYYGVLTFSLKTTSFGNGVSNFQLFDSSTPLPLSFSRRNEDVVFKTAVLLDGKAKKTLKLAYGDASSHYTDIFLPRFFGTKFVCIGPGRLFIVSCGSGNSVKVIDRKNSLTVFTGVLANLEYKFINLNDNSLYSIEASRPVFAEFSTLTPPFDKDSSDDMSAVFGVFFKLYIPKTLCVTADKSSHLKIIDSEGKVVFEGDIDRTSPYVNTNLKEGVYTISSTNPVLIEYGYADDNIFSFLYGVQDGQVISFGGLGVSSIFPDTQVTIKYKDKMEEVYFKNTGEFKYFDILKDSEYKQNLTEYKGVDITFTKPVLIYNYSQFGNVDGEQIPGFSNNTHFAFRTGKVTKIYGERKRRVIVVSLNNNTRIEFNGSEFTLNAYEKKVFLFGEGFSPVDIEANNPIAVFDGGIEDNKEILTTLLPIDGMCLVNVSIVNPGGTESGDTKPSGESETFPPSNTTNKFIEMFNTMRGYIRQLFTGAVGFVQNLISNTNMREFFKKISTNILEYLRPISLIIYNYIKDYIPGVSVDIVSSVIFGLLVMLVIILIVPKGRKEKVPVVSIEEVKKKPITFDIKDIEVREEEVVAKELKTIPLKKEEVHEEVKTEEIEKEQRVFRPIPPLGKRLTIEKEELKEEVVSKPPEIMHERVEEHIPPSHEEAVIKEEEISFVDFAQPKGEKPYEVVEEEKIVEKEKPVEAIEQKPAQTQAKKEAFKSTFEELLSKLEQENIKKIEQAKEKGALVEREEKGRIEEEKAREVMKEARSKVKVELGNKFVLDADSLKMIYESSRLTSDEKTNLLNRAIISASQKSEVNYILEGRFKVTVIALSQIEERLAEDIAKRISGKFTTGEAVLIAKKVRLTDVIVSDTPKLRNHQGVNIYPVGDILDL</sequence>